<dbReference type="InterPro" id="IPR023195">
    <property type="entry name" value="Nict_dMeBzImd_PRibTrfase_N"/>
</dbReference>
<evidence type="ECO:0000313" key="12">
    <source>
        <dbReference type="Proteomes" id="UP000188276"/>
    </source>
</evidence>
<dbReference type="GO" id="GO:0009236">
    <property type="term" value="P:cobalamin biosynthetic process"/>
    <property type="evidence" value="ECO:0007669"/>
    <property type="project" value="UniProtKB-UniRule"/>
</dbReference>
<dbReference type="InterPro" id="IPR036087">
    <property type="entry name" value="Nict_dMeBzImd_PRibTrfase_sf"/>
</dbReference>
<gene>
    <name evidence="10 11" type="primary">cobT</name>
    <name evidence="11" type="ORF">VR7878_02066</name>
</gene>
<comment type="similarity">
    <text evidence="2 10">Belongs to the CobT family.</text>
</comment>
<dbReference type="NCBIfam" id="TIGR03160">
    <property type="entry name" value="cobT_DBIPRT"/>
    <property type="match status" value="1"/>
</dbReference>
<keyword evidence="12" id="KW-1185">Reference proteome</keyword>
<dbReference type="Gene3D" id="1.10.1610.10">
    <property type="match status" value="1"/>
</dbReference>
<accession>A0A1R4LK72</accession>
<dbReference type="PANTHER" id="PTHR43463:SF1">
    <property type="entry name" value="NICOTINATE-NUCLEOTIDE--DIMETHYLBENZIMIDAZOLE PHOSPHORIBOSYLTRANSFERASE"/>
    <property type="match status" value="1"/>
</dbReference>
<evidence type="ECO:0000313" key="11">
    <source>
        <dbReference type="EMBL" id="SJN56996.1"/>
    </source>
</evidence>
<dbReference type="NCBIfam" id="NF000996">
    <property type="entry name" value="PRK00105.1"/>
    <property type="match status" value="1"/>
</dbReference>
<dbReference type="SUPFAM" id="SSF52733">
    <property type="entry name" value="Nicotinate mononucleotide:5,6-dimethylbenzimidazole phosphoribosyltransferase (CobT)"/>
    <property type="match status" value="1"/>
</dbReference>
<sequence>MLDTSLSDVIQNRIDQKTKPLGALGKLEAVAHQLALIQSQGLTQPVAQIRINQPTVLVFAGDHGIADEGVSIAPSAVTQQMVLNFLAGGAGVNCFCRANQVELKVIDAGILIPVESDSPQLIVQRLGERTGNLAKEPAMTMAQVEQGIELGRKIALETIHNGSNLVMFGEMGIGNTSSAAAILAALSAGDIESCVGLGTGISQEQYRKKVALVTAGVHRAKGQAPKEILAQVGGFEIVQMVGAFLAAAEQQVPILVDGFIVTVAALVATQLQPACRELMIFAHHSQEPGHQRALEILGANPLLDLDLRLGEGTGAVLAVPLIRAAAEFYNTMASFAEAGVEVTC</sequence>
<evidence type="ECO:0000256" key="6">
    <source>
        <dbReference type="ARBA" id="ARBA00022676"/>
    </source>
</evidence>
<evidence type="ECO:0000256" key="2">
    <source>
        <dbReference type="ARBA" id="ARBA00007110"/>
    </source>
</evidence>
<protein>
    <recommendedName>
        <fullName evidence="4 10">Nicotinate-nucleotide--dimethylbenzimidazole phosphoribosyltransferase</fullName>
        <shortName evidence="10">NN:DBI PRT</shortName>
        <ecNumber evidence="3 10">2.4.2.21</ecNumber>
    </recommendedName>
    <alternativeName>
        <fullName evidence="8 10">N(1)-alpha-phosphoribosyltransferase</fullName>
    </alternativeName>
</protein>
<dbReference type="UniPathway" id="UPA00061">
    <property type="reaction ID" value="UER00516"/>
</dbReference>
<evidence type="ECO:0000256" key="1">
    <source>
        <dbReference type="ARBA" id="ARBA00005049"/>
    </source>
</evidence>
<dbReference type="AlphaFoldDB" id="A0A1R4LK72"/>
<evidence type="ECO:0000256" key="3">
    <source>
        <dbReference type="ARBA" id="ARBA00011991"/>
    </source>
</evidence>
<feature type="active site" description="Proton acceptor" evidence="10">
    <location>
        <position position="311"/>
    </location>
</feature>
<dbReference type="RefSeq" id="WP_077335951.1">
    <property type="nucleotide sequence ID" value="NZ_FULE01000029.1"/>
</dbReference>
<dbReference type="EMBL" id="FULE01000029">
    <property type="protein sequence ID" value="SJN56996.1"/>
    <property type="molecule type" value="Genomic_DNA"/>
</dbReference>
<dbReference type="InterPro" id="IPR017846">
    <property type="entry name" value="Nict_dMeBzImd_PRibTrfase_bact"/>
</dbReference>
<dbReference type="EC" id="2.4.2.21" evidence="3 10"/>
<comment type="pathway">
    <text evidence="1 10">Nucleoside biosynthesis; alpha-ribazole biosynthesis; alpha-ribazole from 5,6-dimethylbenzimidazole: step 1/2.</text>
</comment>
<name>A0A1R4LK72_VIBR1</name>
<dbReference type="OrthoDB" id="9781491at2"/>
<proteinExistence type="inferred from homology"/>
<comment type="catalytic activity">
    <reaction evidence="9 10">
        <text>5,6-dimethylbenzimidazole + nicotinate beta-D-ribonucleotide = alpha-ribazole 5'-phosphate + nicotinate + H(+)</text>
        <dbReference type="Rhea" id="RHEA:11196"/>
        <dbReference type="ChEBI" id="CHEBI:15378"/>
        <dbReference type="ChEBI" id="CHEBI:15890"/>
        <dbReference type="ChEBI" id="CHEBI:32544"/>
        <dbReference type="ChEBI" id="CHEBI:57502"/>
        <dbReference type="ChEBI" id="CHEBI:57918"/>
        <dbReference type="EC" id="2.4.2.21"/>
    </reaction>
</comment>
<dbReference type="PANTHER" id="PTHR43463">
    <property type="entry name" value="NICOTINATE-NUCLEOTIDE--DIMETHYLBENZIMIDAZOLE PHOSPHORIBOSYLTRANSFERASE"/>
    <property type="match status" value="1"/>
</dbReference>
<organism evidence="11 12">
    <name type="scientific">Vibrio ruber (strain DSM 16370 / JCM 11486 / BCRC 17186 / CECT 7878 / LMG 23124 / VR1)</name>
    <dbReference type="NCBI Taxonomy" id="1123498"/>
    <lineage>
        <taxon>Bacteria</taxon>
        <taxon>Pseudomonadati</taxon>
        <taxon>Pseudomonadota</taxon>
        <taxon>Gammaproteobacteria</taxon>
        <taxon>Vibrionales</taxon>
        <taxon>Vibrionaceae</taxon>
        <taxon>Vibrio</taxon>
    </lineage>
</organism>
<evidence type="ECO:0000256" key="4">
    <source>
        <dbReference type="ARBA" id="ARBA00015486"/>
    </source>
</evidence>
<keyword evidence="7 10" id="KW-0808">Transferase</keyword>
<dbReference type="CDD" id="cd02439">
    <property type="entry name" value="DMB-PRT_CobT"/>
    <property type="match status" value="1"/>
</dbReference>
<evidence type="ECO:0000256" key="9">
    <source>
        <dbReference type="ARBA" id="ARBA00047340"/>
    </source>
</evidence>
<reference evidence="12" key="1">
    <citation type="submission" date="2017-02" db="EMBL/GenBank/DDBJ databases">
        <authorList>
            <person name="Rodrigo-Torres L."/>
            <person name="Arahal R.D."/>
            <person name="Lucena T."/>
        </authorList>
    </citation>
    <scope>NUCLEOTIDE SEQUENCE [LARGE SCALE GENOMIC DNA]</scope>
    <source>
        <strain evidence="12">CECT 7878</strain>
    </source>
</reference>
<comment type="function">
    <text evidence="10">Catalyzes the synthesis of alpha-ribazole-5'-phosphate from nicotinate mononucleotide (NAMN) and 5,6-dimethylbenzimidazole (DMB).</text>
</comment>
<dbReference type="STRING" id="1123498.VR7878_02066"/>
<evidence type="ECO:0000256" key="7">
    <source>
        <dbReference type="ARBA" id="ARBA00022679"/>
    </source>
</evidence>
<dbReference type="Gene3D" id="3.40.50.10210">
    <property type="match status" value="1"/>
</dbReference>
<keyword evidence="6 10" id="KW-0328">Glycosyltransferase</keyword>
<evidence type="ECO:0000256" key="8">
    <source>
        <dbReference type="ARBA" id="ARBA00030686"/>
    </source>
</evidence>
<dbReference type="FunFam" id="3.40.50.10210:FF:000001">
    <property type="entry name" value="Nicotinate-nucleotide--dimethylbenzimidazole phosphoribosyltransferase"/>
    <property type="match status" value="1"/>
</dbReference>
<evidence type="ECO:0000256" key="5">
    <source>
        <dbReference type="ARBA" id="ARBA00022573"/>
    </source>
</evidence>
<dbReference type="InterPro" id="IPR003200">
    <property type="entry name" value="Nict_dMeBzImd_PRibTrfase"/>
</dbReference>
<dbReference type="Proteomes" id="UP000188276">
    <property type="component" value="Unassembled WGS sequence"/>
</dbReference>
<evidence type="ECO:0000256" key="10">
    <source>
        <dbReference type="HAMAP-Rule" id="MF_00230"/>
    </source>
</evidence>
<keyword evidence="5 10" id="KW-0169">Cobalamin biosynthesis</keyword>
<dbReference type="HAMAP" id="MF_00230">
    <property type="entry name" value="CobT"/>
    <property type="match status" value="1"/>
</dbReference>
<dbReference type="Pfam" id="PF02277">
    <property type="entry name" value="DBI_PRT"/>
    <property type="match status" value="1"/>
</dbReference>
<dbReference type="GO" id="GO:0008939">
    <property type="term" value="F:nicotinate-nucleotide-dimethylbenzimidazole phosphoribosyltransferase activity"/>
    <property type="evidence" value="ECO:0007669"/>
    <property type="project" value="UniProtKB-UniRule"/>
</dbReference>